<dbReference type="RefSeq" id="WP_301892485.1">
    <property type="nucleotide sequence ID" value="NZ_BAAABW010000031.1"/>
</dbReference>
<feature type="domain" description="Methyltransferase" evidence="4">
    <location>
        <begin position="64"/>
        <end position="161"/>
    </location>
</feature>
<evidence type="ECO:0000313" key="6">
    <source>
        <dbReference type="Proteomes" id="UP001500063"/>
    </source>
</evidence>
<sequence>MTESSTDFAGGTTISGQVAPEEYTSQYKPTLVDRWDDLIDWDRRKASENNFFVELLKEAESRRVLDAAAGTGFHSVSLAEAGFEVTAVDGSRKMLDRAAANARREGQSFEIIHTDWRGLGENLDGRYDAIVCLGSSFPHLFDEADRRAVLAEFYEALNPGGMLILDHRNFDAIRAHRYRSSGNFYYCGTGANVSVAHIDENLCRFRYDFPDGATYHLEVYPVLKDELTGLLLQSGFDTTQTFGDFQEKFDIFASDFIIHVARKA</sequence>
<dbReference type="InterPro" id="IPR029063">
    <property type="entry name" value="SAM-dependent_MTases_sf"/>
</dbReference>
<dbReference type="InterPro" id="IPR014369">
    <property type="entry name" value="Gly/Sar_N_MeTrfase"/>
</dbReference>
<evidence type="ECO:0000313" key="5">
    <source>
        <dbReference type="EMBL" id="GAA0373916.1"/>
    </source>
</evidence>
<dbReference type="Gene3D" id="3.40.50.150">
    <property type="entry name" value="Vaccinia Virus protein VP39"/>
    <property type="match status" value="1"/>
</dbReference>
<dbReference type="PANTHER" id="PTHR16458:SF2">
    <property type="entry name" value="GLYCINE N-METHYLTRANSFERASE"/>
    <property type="match status" value="1"/>
</dbReference>
<dbReference type="EMBL" id="BAAABW010000031">
    <property type="protein sequence ID" value="GAA0373916.1"/>
    <property type="molecule type" value="Genomic_DNA"/>
</dbReference>
<keyword evidence="3" id="KW-0949">S-adenosyl-L-methionine</keyword>
<accession>A0ABN0XVS5</accession>
<dbReference type="InterPro" id="IPR041698">
    <property type="entry name" value="Methyltransf_25"/>
</dbReference>
<evidence type="ECO:0000256" key="3">
    <source>
        <dbReference type="ARBA" id="ARBA00022691"/>
    </source>
</evidence>
<name>A0ABN0XVS5_9ACTN</name>
<dbReference type="CDD" id="cd02440">
    <property type="entry name" value="AdoMet_MTases"/>
    <property type="match status" value="1"/>
</dbReference>
<dbReference type="PROSITE" id="PS51600">
    <property type="entry name" value="SAM_GNMT"/>
    <property type="match status" value="1"/>
</dbReference>
<evidence type="ECO:0000259" key="4">
    <source>
        <dbReference type="Pfam" id="PF13649"/>
    </source>
</evidence>
<keyword evidence="6" id="KW-1185">Reference proteome</keyword>
<dbReference type="Gene3D" id="3.30.46.10">
    <property type="entry name" value="Glycine N-methyltransferase, chain A, domain 1"/>
    <property type="match status" value="1"/>
</dbReference>
<dbReference type="Proteomes" id="UP001500063">
    <property type="component" value="Unassembled WGS sequence"/>
</dbReference>
<dbReference type="Pfam" id="PF13649">
    <property type="entry name" value="Methyltransf_25"/>
    <property type="match status" value="1"/>
</dbReference>
<dbReference type="SUPFAM" id="SSF53335">
    <property type="entry name" value="S-adenosyl-L-methionine-dependent methyltransferases"/>
    <property type="match status" value="1"/>
</dbReference>
<keyword evidence="2" id="KW-0808">Transferase</keyword>
<organism evidence="5 6">
    <name type="scientific">Streptomyces blastmyceticus</name>
    <dbReference type="NCBI Taxonomy" id="68180"/>
    <lineage>
        <taxon>Bacteria</taxon>
        <taxon>Bacillati</taxon>
        <taxon>Actinomycetota</taxon>
        <taxon>Actinomycetes</taxon>
        <taxon>Kitasatosporales</taxon>
        <taxon>Streptomycetaceae</taxon>
        <taxon>Streptomyces</taxon>
    </lineage>
</organism>
<evidence type="ECO:0000256" key="2">
    <source>
        <dbReference type="ARBA" id="ARBA00022679"/>
    </source>
</evidence>
<gene>
    <name evidence="5" type="ORF">GCM10010319_60490</name>
</gene>
<comment type="caution">
    <text evidence="5">The sequence shown here is derived from an EMBL/GenBank/DDBJ whole genome shotgun (WGS) entry which is preliminary data.</text>
</comment>
<proteinExistence type="predicted"/>
<reference evidence="5 6" key="1">
    <citation type="journal article" date="2019" name="Int. J. Syst. Evol. Microbiol.">
        <title>The Global Catalogue of Microorganisms (GCM) 10K type strain sequencing project: providing services to taxonomists for standard genome sequencing and annotation.</title>
        <authorList>
            <consortium name="The Broad Institute Genomics Platform"/>
            <consortium name="The Broad Institute Genome Sequencing Center for Infectious Disease"/>
            <person name="Wu L."/>
            <person name="Ma J."/>
        </authorList>
    </citation>
    <scope>NUCLEOTIDE SEQUENCE [LARGE SCALE GENOMIC DNA]</scope>
    <source>
        <strain evidence="5 6">JCM 4565</strain>
    </source>
</reference>
<evidence type="ECO:0000256" key="1">
    <source>
        <dbReference type="ARBA" id="ARBA00022603"/>
    </source>
</evidence>
<dbReference type="PANTHER" id="PTHR16458">
    <property type="entry name" value="GLYCINE N-METHYLTRANSFERASE"/>
    <property type="match status" value="1"/>
</dbReference>
<protein>
    <recommendedName>
        <fullName evidence="4">Methyltransferase domain-containing protein</fullName>
    </recommendedName>
</protein>
<keyword evidence="1" id="KW-0489">Methyltransferase</keyword>